<comment type="caution">
    <text evidence="1">The sequence shown here is derived from an EMBL/GenBank/DDBJ whole genome shotgun (WGS) entry which is preliminary data.</text>
</comment>
<evidence type="ECO:0000313" key="1">
    <source>
        <dbReference type="EMBL" id="KUK43499.1"/>
    </source>
</evidence>
<accession>A0A101FSD5</accession>
<evidence type="ECO:0000313" key="3">
    <source>
        <dbReference type="Proteomes" id="UP000053961"/>
    </source>
</evidence>
<dbReference type="EMBL" id="LGFT01000068">
    <property type="protein sequence ID" value="KUK43499.1"/>
    <property type="molecule type" value="Genomic_DNA"/>
</dbReference>
<evidence type="ECO:0000313" key="4">
    <source>
        <dbReference type="Proteomes" id="UP000057043"/>
    </source>
</evidence>
<dbReference type="PATRIC" id="fig|301375.6.peg.1384"/>
<dbReference type="AlphaFoldDB" id="A0A101FSD5"/>
<reference evidence="3 4" key="2">
    <citation type="journal article" date="2015" name="MBio">
        <title>Genome-Resolved Metagenomic Analysis Reveals Roles for Candidate Phyla and Other Microbial Community Members in Biogeochemical Transformations in Oil Reservoirs.</title>
        <authorList>
            <person name="Hu P."/>
            <person name="Tom L."/>
            <person name="Singh A."/>
            <person name="Thomas B.C."/>
            <person name="Baker B.J."/>
            <person name="Piceno Y.M."/>
            <person name="Andersen G.L."/>
            <person name="Banfield J.F."/>
        </authorList>
    </citation>
    <scope>NUCLEOTIDE SEQUENCE [LARGE SCALE GENOMIC DNA]</scope>
    <source>
        <strain evidence="1">57_489</strain>
    </source>
</reference>
<dbReference type="Proteomes" id="UP000057043">
    <property type="component" value="Unassembled WGS sequence"/>
</dbReference>
<reference evidence="2" key="1">
    <citation type="journal article" date="2015" name="MBio">
        <title>Genome-resolved metagenomic analysis reveals roles for candidate phyla and other microbial community members in biogeochemical transformations in oil reservoirs.</title>
        <authorList>
            <person name="Hu P."/>
            <person name="Tom L."/>
            <person name="Singh A."/>
            <person name="Thomas B.C."/>
            <person name="Baker B.J."/>
            <person name="Piceno Y.M."/>
            <person name="Andersen G.L."/>
            <person name="Banfield J.F."/>
        </authorList>
    </citation>
    <scope>NUCLEOTIDE SEQUENCE [LARGE SCALE GENOMIC DNA]</scope>
    <source>
        <strain evidence="2">56_747</strain>
    </source>
</reference>
<sequence>MAIYGDDVRRLAFPDIRRLLRFQDGIEHGDLRGGIAIVRDLVPMIGGSSAVPWWKLEKV</sequence>
<dbReference type="EMBL" id="LGHB01000038">
    <property type="protein sequence ID" value="KUK95072.1"/>
    <property type="molecule type" value="Genomic_DNA"/>
</dbReference>
<name>A0A101FSD5_9EURY</name>
<organism evidence="1 4">
    <name type="scientific">Methanothrix harundinacea</name>
    <dbReference type="NCBI Taxonomy" id="301375"/>
    <lineage>
        <taxon>Archaea</taxon>
        <taxon>Methanobacteriati</taxon>
        <taxon>Methanobacteriota</taxon>
        <taxon>Stenosarchaea group</taxon>
        <taxon>Methanomicrobia</taxon>
        <taxon>Methanotrichales</taxon>
        <taxon>Methanotrichaceae</taxon>
        <taxon>Methanothrix</taxon>
    </lineage>
</organism>
<proteinExistence type="predicted"/>
<gene>
    <name evidence="1" type="ORF">XD72_2122</name>
    <name evidence="2" type="ORF">XE07_1936</name>
</gene>
<dbReference type="Proteomes" id="UP000053961">
    <property type="component" value="Unassembled WGS sequence"/>
</dbReference>
<evidence type="ECO:0000313" key="2">
    <source>
        <dbReference type="EMBL" id="KUK95072.1"/>
    </source>
</evidence>
<protein>
    <submittedName>
        <fullName evidence="1">Uncharacterized protein</fullName>
    </submittedName>
</protein>